<protein>
    <submittedName>
        <fullName evidence="1">3667_t:CDS:1</fullName>
    </submittedName>
</protein>
<gene>
    <name evidence="1" type="ORF">FMOSSE_LOCUS11719</name>
</gene>
<name>A0A9N9DWW1_FUNMO</name>
<evidence type="ECO:0000313" key="2">
    <source>
        <dbReference type="Proteomes" id="UP000789375"/>
    </source>
</evidence>
<dbReference type="AlphaFoldDB" id="A0A9N9DWW1"/>
<reference evidence="1" key="1">
    <citation type="submission" date="2021-06" db="EMBL/GenBank/DDBJ databases">
        <authorList>
            <person name="Kallberg Y."/>
            <person name="Tangrot J."/>
            <person name="Rosling A."/>
        </authorList>
    </citation>
    <scope>NUCLEOTIDE SEQUENCE</scope>
    <source>
        <strain evidence="1">87-6 pot B 2015</strain>
    </source>
</reference>
<sequence length="128" mass="14930">DNLKISTPLKSISSAVGLSVLSSISILNSFPLETEQNFDKEEEYMPLLTSRQHFVKLDIEKDKKEDTRNICKGRRKLVKTIQLLLTPNFKHSVHPKLLHWVFINLPPNYEVNFSKLINLFLLFFQTPY</sequence>
<keyword evidence="2" id="KW-1185">Reference proteome</keyword>
<proteinExistence type="predicted"/>
<evidence type="ECO:0000313" key="1">
    <source>
        <dbReference type="EMBL" id="CAG8656296.1"/>
    </source>
</evidence>
<accession>A0A9N9DWW1</accession>
<comment type="caution">
    <text evidence="1">The sequence shown here is derived from an EMBL/GenBank/DDBJ whole genome shotgun (WGS) entry which is preliminary data.</text>
</comment>
<organism evidence="1 2">
    <name type="scientific">Funneliformis mosseae</name>
    <name type="common">Endomycorrhizal fungus</name>
    <name type="synonym">Glomus mosseae</name>
    <dbReference type="NCBI Taxonomy" id="27381"/>
    <lineage>
        <taxon>Eukaryota</taxon>
        <taxon>Fungi</taxon>
        <taxon>Fungi incertae sedis</taxon>
        <taxon>Mucoromycota</taxon>
        <taxon>Glomeromycotina</taxon>
        <taxon>Glomeromycetes</taxon>
        <taxon>Glomerales</taxon>
        <taxon>Glomeraceae</taxon>
        <taxon>Funneliformis</taxon>
    </lineage>
</organism>
<dbReference type="EMBL" id="CAJVPP010004849">
    <property type="protein sequence ID" value="CAG8656296.1"/>
    <property type="molecule type" value="Genomic_DNA"/>
</dbReference>
<feature type="non-terminal residue" evidence="1">
    <location>
        <position position="1"/>
    </location>
</feature>
<dbReference type="Proteomes" id="UP000789375">
    <property type="component" value="Unassembled WGS sequence"/>
</dbReference>